<comment type="caution">
    <text evidence="2">The sequence shown here is derived from an EMBL/GenBank/DDBJ whole genome shotgun (WGS) entry which is preliminary data.</text>
</comment>
<feature type="region of interest" description="Disordered" evidence="1">
    <location>
        <begin position="1"/>
        <end position="21"/>
    </location>
</feature>
<name>A0A1J8R2K7_9AGAM</name>
<evidence type="ECO:0000313" key="2">
    <source>
        <dbReference type="EMBL" id="OJA18124.1"/>
    </source>
</evidence>
<dbReference type="Proteomes" id="UP000183567">
    <property type="component" value="Unassembled WGS sequence"/>
</dbReference>
<evidence type="ECO:0000313" key="3">
    <source>
        <dbReference type="Proteomes" id="UP000183567"/>
    </source>
</evidence>
<dbReference type="AlphaFoldDB" id="A0A1J8R2K7"/>
<evidence type="ECO:0000256" key="1">
    <source>
        <dbReference type="SAM" id="MobiDB-lite"/>
    </source>
</evidence>
<accession>A0A1J8R2K7</accession>
<proteinExistence type="predicted"/>
<protein>
    <submittedName>
        <fullName evidence="2">Uncharacterized protein</fullName>
    </submittedName>
</protein>
<gene>
    <name evidence="2" type="ORF">AZE42_12285</name>
</gene>
<dbReference type="EMBL" id="LVVM01001626">
    <property type="protein sequence ID" value="OJA18124.1"/>
    <property type="molecule type" value="Genomic_DNA"/>
</dbReference>
<sequence length="36" mass="3843">MLEITSAPCAQRGSSPPPQLLFTLNRGCVTGSREPK</sequence>
<organism evidence="2 3">
    <name type="scientific">Rhizopogon vesiculosus</name>
    <dbReference type="NCBI Taxonomy" id="180088"/>
    <lineage>
        <taxon>Eukaryota</taxon>
        <taxon>Fungi</taxon>
        <taxon>Dikarya</taxon>
        <taxon>Basidiomycota</taxon>
        <taxon>Agaricomycotina</taxon>
        <taxon>Agaricomycetes</taxon>
        <taxon>Agaricomycetidae</taxon>
        <taxon>Boletales</taxon>
        <taxon>Suillineae</taxon>
        <taxon>Rhizopogonaceae</taxon>
        <taxon>Rhizopogon</taxon>
    </lineage>
</organism>
<keyword evidence="3" id="KW-1185">Reference proteome</keyword>
<reference evidence="2 3" key="1">
    <citation type="submission" date="2016-03" db="EMBL/GenBank/DDBJ databases">
        <title>Comparative genomics of the ectomycorrhizal sister species Rhizopogon vinicolor and Rhizopogon vesiculosus (Basidiomycota: Boletales) reveals a divergence of the mating type B locus.</title>
        <authorList>
            <person name="Mujic A.B."/>
            <person name="Kuo A."/>
            <person name="Tritt A."/>
            <person name="Lipzen A."/>
            <person name="Chen C."/>
            <person name="Johnson J."/>
            <person name="Sharma A."/>
            <person name="Barry K."/>
            <person name="Grigoriev I.V."/>
            <person name="Spatafora J.W."/>
        </authorList>
    </citation>
    <scope>NUCLEOTIDE SEQUENCE [LARGE SCALE GENOMIC DNA]</scope>
    <source>
        <strain evidence="2 3">AM-OR11-056</strain>
    </source>
</reference>